<keyword evidence="2 7" id="KW-0819">tRNA processing</keyword>
<dbReference type="InterPro" id="IPR014721">
    <property type="entry name" value="Ribsml_uS5_D2-typ_fold_subgr"/>
</dbReference>
<dbReference type="InterPro" id="IPR020568">
    <property type="entry name" value="Ribosomal_Su5_D2-typ_SF"/>
</dbReference>
<evidence type="ECO:0000256" key="8">
    <source>
        <dbReference type="NCBIfam" id="TIGR00188"/>
    </source>
</evidence>
<sequence length="123" mass="14640">MKQTLGKTEKLKSKIVISTLFEEGRSIKSFPFKLVYLRLTNNATQHQAAFSVPKRSFKLAVDRNRLKRLMREAYRKNKTILAEEEHRYALMFIYLGRKKFSLPELENSIQKILTKFREQEQTE</sequence>
<dbReference type="Proteomes" id="UP000615593">
    <property type="component" value="Unassembled WGS sequence"/>
</dbReference>
<dbReference type="Pfam" id="PF00825">
    <property type="entry name" value="Ribonuclease_P"/>
    <property type="match status" value="1"/>
</dbReference>
<evidence type="ECO:0000256" key="4">
    <source>
        <dbReference type="ARBA" id="ARBA00022759"/>
    </source>
</evidence>
<dbReference type="PROSITE" id="PS00648">
    <property type="entry name" value="RIBONUCLEASE_P"/>
    <property type="match status" value="1"/>
</dbReference>
<dbReference type="NCBIfam" id="TIGR00188">
    <property type="entry name" value="rnpA"/>
    <property type="match status" value="1"/>
</dbReference>
<evidence type="ECO:0000313" key="10">
    <source>
        <dbReference type="Proteomes" id="UP000615593"/>
    </source>
</evidence>
<dbReference type="PANTHER" id="PTHR33992:SF1">
    <property type="entry name" value="RIBONUCLEASE P PROTEIN COMPONENT"/>
    <property type="match status" value="1"/>
</dbReference>
<proteinExistence type="inferred from homology"/>
<evidence type="ECO:0000313" key="9">
    <source>
        <dbReference type="EMBL" id="GGZ59980.1"/>
    </source>
</evidence>
<dbReference type="InterPro" id="IPR000100">
    <property type="entry name" value="RNase_P"/>
</dbReference>
<dbReference type="Gene3D" id="3.30.230.10">
    <property type="match status" value="1"/>
</dbReference>
<dbReference type="HAMAP" id="MF_00227">
    <property type="entry name" value="RNase_P"/>
    <property type="match status" value="1"/>
</dbReference>
<evidence type="ECO:0000256" key="3">
    <source>
        <dbReference type="ARBA" id="ARBA00022722"/>
    </source>
</evidence>
<dbReference type="EMBL" id="BMWY01000006">
    <property type="protein sequence ID" value="GGZ59980.1"/>
    <property type="molecule type" value="Genomic_DNA"/>
</dbReference>
<organism evidence="9 10">
    <name type="scientific">Mesonia mobilis</name>
    <dbReference type="NCBI Taxonomy" id="369791"/>
    <lineage>
        <taxon>Bacteria</taxon>
        <taxon>Pseudomonadati</taxon>
        <taxon>Bacteroidota</taxon>
        <taxon>Flavobacteriia</taxon>
        <taxon>Flavobacteriales</taxon>
        <taxon>Flavobacteriaceae</taxon>
        <taxon>Mesonia</taxon>
    </lineage>
</organism>
<dbReference type="SUPFAM" id="SSF54211">
    <property type="entry name" value="Ribosomal protein S5 domain 2-like"/>
    <property type="match status" value="1"/>
</dbReference>
<keyword evidence="4 7" id="KW-0255">Endonuclease</keyword>
<comment type="caution">
    <text evidence="9">The sequence shown here is derived from an EMBL/GenBank/DDBJ whole genome shotgun (WGS) entry which is preliminary data.</text>
</comment>
<reference evidence="10" key="1">
    <citation type="journal article" date="2019" name="Int. J. Syst. Evol. Microbiol.">
        <title>The Global Catalogue of Microorganisms (GCM) 10K type strain sequencing project: providing services to taxonomists for standard genome sequencing and annotation.</title>
        <authorList>
            <consortium name="The Broad Institute Genomics Platform"/>
            <consortium name="The Broad Institute Genome Sequencing Center for Infectious Disease"/>
            <person name="Wu L."/>
            <person name="Ma J."/>
        </authorList>
    </citation>
    <scope>NUCLEOTIDE SEQUENCE [LARGE SCALE GENOMIC DNA]</scope>
    <source>
        <strain evidence="10">KCTC 12708</strain>
    </source>
</reference>
<evidence type="ECO:0000256" key="5">
    <source>
        <dbReference type="ARBA" id="ARBA00022801"/>
    </source>
</evidence>
<comment type="function">
    <text evidence="1 7">RNaseP catalyzes the removal of the 5'-leader sequence from pre-tRNA to produce the mature 5'-terminus. It can also cleave other RNA substrates such as 4.5S RNA. The protein component plays an auxiliary but essential role in vivo by binding to the 5'-leader sequence and broadening the substrate specificity of the ribozyme.</text>
</comment>
<comment type="catalytic activity">
    <reaction evidence="7">
        <text>Endonucleolytic cleavage of RNA, removing 5'-extranucleotides from tRNA precursor.</text>
        <dbReference type="EC" id="3.1.26.5"/>
    </reaction>
</comment>
<evidence type="ECO:0000256" key="6">
    <source>
        <dbReference type="ARBA" id="ARBA00022884"/>
    </source>
</evidence>
<comment type="subunit">
    <text evidence="7">Consists of a catalytic RNA component (M1 or rnpB) and a protein subunit.</text>
</comment>
<dbReference type="RefSeq" id="WP_027885273.1">
    <property type="nucleotide sequence ID" value="NZ_BMWY01000006.1"/>
</dbReference>
<accession>A0ABQ3BWP5</accession>
<evidence type="ECO:0000256" key="2">
    <source>
        <dbReference type="ARBA" id="ARBA00022694"/>
    </source>
</evidence>
<comment type="similarity">
    <text evidence="7">Belongs to the RnpA family.</text>
</comment>
<dbReference type="InterPro" id="IPR020539">
    <property type="entry name" value="RNase_P_CS"/>
</dbReference>
<dbReference type="EC" id="3.1.26.5" evidence="7 8"/>
<name>A0ABQ3BWP5_9FLAO</name>
<keyword evidence="5 7" id="KW-0378">Hydrolase</keyword>
<gene>
    <name evidence="7" type="primary">rnpA</name>
    <name evidence="9" type="ORF">GCM10008088_21830</name>
</gene>
<protein>
    <recommendedName>
        <fullName evidence="7 8">Ribonuclease P protein component</fullName>
        <shortName evidence="7">RNase P protein</shortName>
        <shortName evidence="7">RNaseP protein</shortName>
        <ecNumber evidence="7 8">3.1.26.5</ecNumber>
    </recommendedName>
    <alternativeName>
        <fullName evidence="7">Protein C5</fullName>
    </alternativeName>
</protein>
<keyword evidence="6 7" id="KW-0694">RNA-binding</keyword>
<dbReference type="PANTHER" id="PTHR33992">
    <property type="entry name" value="RIBONUCLEASE P PROTEIN COMPONENT"/>
    <property type="match status" value="1"/>
</dbReference>
<evidence type="ECO:0000256" key="1">
    <source>
        <dbReference type="ARBA" id="ARBA00002663"/>
    </source>
</evidence>
<keyword evidence="3 7" id="KW-0540">Nuclease</keyword>
<dbReference type="GeneID" id="94369847"/>
<keyword evidence="10" id="KW-1185">Reference proteome</keyword>
<evidence type="ECO:0000256" key="7">
    <source>
        <dbReference type="HAMAP-Rule" id="MF_00227"/>
    </source>
</evidence>